<feature type="transmembrane region" description="Helical" evidence="6">
    <location>
        <begin position="370"/>
        <end position="393"/>
    </location>
</feature>
<dbReference type="Gene3D" id="1.20.1720.10">
    <property type="entry name" value="Multidrug resistance protein D"/>
    <property type="match status" value="1"/>
</dbReference>
<dbReference type="InterPro" id="IPR036259">
    <property type="entry name" value="MFS_trans_sf"/>
</dbReference>
<evidence type="ECO:0000256" key="1">
    <source>
        <dbReference type="ARBA" id="ARBA00004141"/>
    </source>
</evidence>
<feature type="transmembrane region" description="Helical" evidence="6">
    <location>
        <begin position="181"/>
        <end position="202"/>
    </location>
</feature>
<feature type="transmembrane region" description="Helical" evidence="6">
    <location>
        <begin position="344"/>
        <end position="364"/>
    </location>
</feature>
<feature type="transmembrane region" description="Helical" evidence="6">
    <location>
        <begin position="149"/>
        <end position="169"/>
    </location>
</feature>
<dbReference type="PROSITE" id="PS50850">
    <property type="entry name" value="MFS"/>
    <property type="match status" value="1"/>
</dbReference>
<dbReference type="RefSeq" id="WP_090683266.1">
    <property type="nucleotide sequence ID" value="NZ_CADERL010000016.1"/>
</dbReference>
<gene>
    <name evidence="8" type="ORF">SAMN05216466_103162</name>
</gene>
<evidence type="ECO:0000259" key="7">
    <source>
        <dbReference type="PROSITE" id="PS50850"/>
    </source>
</evidence>
<dbReference type="Proteomes" id="UP000199706">
    <property type="component" value="Unassembled WGS sequence"/>
</dbReference>
<keyword evidence="4 6" id="KW-1133">Transmembrane helix</keyword>
<feature type="transmembrane region" description="Helical" evidence="6">
    <location>
        <begin position="63"/>
        <end position="83"/>
    </location>
</feature>
<dbReference type="OrthoDB" id="9807274at2"/>
<evidence type="ECO:0000256" key="2">
    <source>
        <dbReference type="ARBA" id="ARBA00022448"/>
    </source>
</evidence>
<dbReference type="InterPro" id="IPR020846">
    <property type="entry name" value="MFS_dom"/>
</dbReference>
<dbReference type="SUPFAM" id="SSF103473">
    <property type="entry name" value="MFS general substrate transporter"/>
    <property type="match status" value="1"/>
</dbReference>
<feature type="transmembrane region" description="Helical" evidence="6">
    <location>
        <begin position="405"/>
        <end position="428"/>
    </location>
</feature>
<dbReference type="PANTHER" id="PTHR42718">
    <property type="entry name" value="MAJOR FACILITATOR SUPERFAMILY MULTIDRUG TRANSPORTER MFSC"/>
    <property type="match status" value="1"/>
</dbReference>
<feature type="transmembrane region" description="Helical" evidence="6">
    <location>
        <begin position="214"/>
        <end position="235"/>
    </location>
</feature>
<sequence>MSETPTAFATAGVNDKMRTWQLVLLMAATSLGYFVVQLDVSIVNLSLPAIQQYFQIDVAMLQWIVNTYTLSFSVVLLSAGVLGDRYGSKNFLLLGYATFCVASLACGIAPTVPTMLLARFVQGIGAAIIVPNSLAVINWSLPDNKSLRLTLVSIWMAFGGAALTCGPIFGGVINSIANWRYIFFINLPVCALGIFLTARYVRATPVRQARKQDWLGQGLILCFATTLLVLIINYVELSRDVKQALVVAAVASFALFIRVENRSHDPAIPLEIFRNIGLQKALLIAVMVNFVYFGVVFFSSLYFRHYLKMTVLQAGLAFIPITLPLIVSNLLSGKISRIYSPERTIAIGFVFMIPGLLYLAIPALRNGYALMLPAFAVTTFGIGFIPSMITAIAMNSIGPERGGMISAVVNFFRQIAGAFGVAVFGIFMTSADGEAAYRQFGVALASVALVLLLSIGVFARLERHRAA</sequence>
<dbReference type="GO" id="GO:0022857">
    <property type="term" value="F:transmembrane transporter activity"/>
    <property type="evidence" value="ECO:0007669"/>
    <property type="project" value="InterPro"/>
</dbReference>
<dbReference type="CDD" id="cd17321">
    <property type="entry name" value="MFS_MMR_MDR_like"/>
    <property type="match status" value="1"/>
</dbReference>
<feature type="domain" description="Major facilitator superfamily (MFS) profile" evidence="7">
    <location>
        <begin position="25"/>
        <end position="465"/>
    </location>
</feature>
<name>A0A1G7TTW3_9BURK</name>
<keyword evidence="3 6" id="KW-0812">Transmembrane</keyword>
<evidence type="ECO:0000313" key="9">
    <source>
        <dbReference type="Proteomes" id="UP000199706"/>
    </source>
</evidence>
<accession>A0A1G7TTW3</accession>
<feature type="transmembrane region" description="Helical" evidence="6">
    <location>
        <begin position="22"/>
        <end position="43"/>
    </location>
</feature>
<dbReference type="PANTHER" id="PTHR42718:SF9">
    <property type="entry name" value="MAJOR FACILITATOR SUPERFAMILY MULTIDRUG TRANSPORTER MFSC"/>
    <property type="match status" value="1"/>
</dbReference>
<feature type="transmembrane region" description="Helical" evidence="6">
    <location>
        <begin position="116"/>
        <end position="137"/>
    </location>
</feature>
<evidence type="ECO:0000256" key="5">
    <source>
        <dbReference type="ARBA" id="ARBA00023136"/>
    </source>
</evidence>
<dbReference type="Pfam" id="PF07690">
    <property type="entry name" value="MFS_1"/>
    <property type="match status" value="1"/>
</dbReference>
<feature type="transmembrane region" description="Helical" evidence="6">
    <location>
        <begin position="90"/>
        <end position="110"/>
    </location>
</feature>
<feature type="transmembrane region" description="Helical" evidence="6">
    <location>
        <begin position="241"/>
        <end position="260"/>
    </location>
</feature>
<proteinExistence type="predicted"/>
<dbReference type="Gene3D" id="1.20.1250.20">
    <property type="entry name" value="MFS general substrate transporter like domains"/>
    <property type="match status" value="1"/>
</dbReference>
<keyword evidence="2" id="KW-0813">Transport</keyword>
<dbReference type="InterPro" id="IPR011701">
    <property type="entry name" value="MFS"/>
</dbReference>
<reference evidence="8 9" key="1">
    <citation type="submission" date="2016-10" db="EMBL/GenBank/DDBJ databases">
        <authorList>
            <person name="de Groot N.N."/>
        </authorList>
    </citation>
    <scope>NUCLEOTIDE SEQUENCE [LARGE SCALE GENOMIC DNA]</scope>
    <source>
        <strain evidence="8 9">LMG 2247</strain>
    </source>
</reference>
<evidence type="ECO:0000256" key="3">
    <source>
        <dbReference type="ARBA" id="ARBA00022692"/>
    </source>
</evidence>
<evidence type="ECO:0000313" key="8">
    <source>
        <dbReference type="EMBL" id="SDG38776.1"/>
    </source>
</evidence>
<dbReference type="EMBL" id="FNCJ01000003">
    <property type="protein sequence ID" value="SDG38776.1"/>
    <property type="molecule type" value="Genomic_DNA"/>
</dbReference>
<organism evidence="8 9">
    <name type="scientific">Paraburkholderia phenazinium</name>
    <dbReference type="NCBI Taxonomy" id="60549"/>
    <lineage>
        <taxon>Bacteria</taxon>
        <taxon>Pseudomonadati</taxon>
        <taxon>Pseudomonadota</taxon>
        <taxon>Betaproteobacteria</taxon>
        <taxon>Burkholderiales</taxon>
        <taxon>Burkholderiaceae</taxon>
        <taxon>Paraburkholderia</taxon>
    </lineage>
</organism>
<keyword evidence="5 6" id="KW-0472">Membrane</keyword>
<evidence type="ECO:0000256" key="4">
    <source>
        <dbReference type="ARBA" id="ARBA00022989"/>
    </source>
</evidence>
<feature type="transmembrane region" description="Helical" evidence="6">
    <location>
        <begin position="281"/>
        <end position="303"/>
    </location>
</feature>
<comment type="subcellular location">
    <subcellularLocation>
        <location evidence="1">Membrane</location>
        <topology evidence="1">Multi-pass membrane protein</topology>
    </subcellularLocation>
</comment>
<feature type="transmembrane region" description="Helical" evidence="6">
    <location>
        <begin position="440"/>
        <end position="461"/>
    </location>
</feature>
<feature type="transmembrane region" description="Helical" evidence="6">
    <location>
        <begin position="309"/>
        <end position="332"/>
    </location>
</feature>
<evidence type="ECO:0000256" key="6">
    <source>
        <dbReference type="SAM" id="Phobius"/>
    </source>
</evidence>
<dbReference type="GO" id="GO:0016020">
    <property type="term" value="C:membrane"/>
    <property type="evidence" value="ECO:0007669"/>
    <property type="project" value="UniProtKB-SubCell"/>
</dbReference>
<protein>
    <submittedName>
        <fullName evidence="8">MFS transporter, DHA2 family, methylenomycin A resistance protein</fullName>
    </submittedName>
</protein>
<dbReference type="AlphaFoldDB" id="A0A1G7TTW3"/>